<dbReference type="Gene3D" id="2.40.110.10">
    <property type="entry name" value="Butyryl-CoA Dehydrogenase, subunit A, domain 2"/>
    <property type="match status" value="1"/>
</dbReference>
<dbReference type="InterPro" id="IPR013107">
    <property type="entry name" value="Acyl-CoA_DH_C"/>
</dbReference>
<organism evidence="4 5">
    <name type="scientific">Pseudoduganella plicata</name>
    <dbReference type="NCBI Taxonomy" id="321984"/>
    <lineage>
        <taxon>Bacteria</taxon>
        <taxon>Pseudomonadati</taxon>
        <taxon>Pseudomonadota</taxon>
        <taxon>Betaproteobacteria</taxon>
        <taxon>Burkholderiales</taxon>
        <taxon>Oxalobacteraceae</taxon>
        <taxon>Telluria group</taxon>
        <taxon>Pseudoduganella</taxon>
    </lineage>
</organism>
<dbReference type="PANTHER" id="PTHR43884:SF25">
    <property type="entry name" value="ACYL-COA DEHYDROGENASE YDBM-RELATED"/>
    <property type="match status" value="1"/>
</dbReference>
<dbReference type="InterPro" id="IPR013786">
    <property type="entry name" value="AcylCoA_DH/ox_N"/>
</dbReference>
<protein>
    <submittedName>
        <fullName evidence="4">Acyl-CoA dehydrogenase</fullName>
    </submittedName>
</protein>
<dbReference type="InterPro" id="IPR036250">
    <property type="entry name" value="AcylCo_DH-like_C"/>
</dbReference>
<evidence type="ECO:0000259" key="2">
    <source>
        <dbReference type="Pfam" id="PF02771"/>
    </source>
</evidence>
<dbReference type="Pfam" id="PF02771">
    <property type="entry name" value="Acyl-CoA_dh_N"/>
    <property type="match status" value="1"/>
</dbReference>
<evidence type="ECO:0000313" key="5">
    <source>
        <dbReference type="Proteomes" id="UP000294359"/>
    </source>
</evidence>
<dbReference type="Proteomes" id="UP000294359">
    <property type="component" value="Chromosome"/>
</dbReference>
<evidence type="ECO:0000259" key="3">
    <source>
        <dbReference type="Pfam" id="PF08028"/>
    </source>
</evidence>
<evidence type="ECO:0000313" key="4">
    <source>
        <dbReference type="EMBL" id="QBQ38416.1"/>
    </source>
</evidence>
<dbReference type="SUPFAM" id="SSF56645">
    <property type="entry name" value="Acyl-CoA dehydrogenase NM domain-like"/>
    <property type="match status" value="1"/>
</dbReference>
<keyword evidence="1" id="KW-0560">Oxidoreductase</keyword>
<feature type="domain" description="Acyl-CoA dehydrogenase/oxidase N-terminal" evidence="2">
    <location>
        <begin position="38"/>
        <end position="112"/>
    </location>
</feature>
<dbReference type="InterPro" id="IPR046373">
    <property type="entry name" value="Acyl-CoA_Oxase/DH_mid-dom_sf"/>
</dbReference>
<dbReference type="InterPro" id="IPR037069">
    <property type="entry name" value="AcylCoA_DH/ox_N_sf"/>
</dbReference>
<accession>A0ABX5SDG3</accession>
<keyword evidence="5" id="KW-1185">Reference proteome</keyword>
<dbReference type="Gene3D" id="1.20.140.10">
    <property type="entry name" value="Butyryl-CoA Dehydrogenase, subunit A, domain 3"/>
    <property type="match status" value="1"/>
</dbReference>
<dbReference type="InterPro" id="IPR009100">
    <property type="entry name" value="AcylCoA_DH/oxidase_NM_dom_sf"/>
</dbReference>
<name>A0ABX5SDG3_9BURK</name>
<evidence type="ECO:0000256" key="1">
    <source>
        <dbReference type="ARBA" id="ARBA00023002"/>
    </source>
</evidence>
<dbReference type="PIRSF" id="PIRSF016578">
    <property type="entry name" value="HsaA"/>
    <property type="match status" value="1"/>
</dbReference>
<sequence>MRAPPARIGMCWPKSTRARSSCCRHQGAPSMTKDSILANVRRLLPELAAAPDLEAGHTLPAWVVARLKEAGCFRMCMPRSWGGPELTTLEQLEIIEALASVSASVAWCVMIGCDSGLYSGYLEDGAARELYGSLDAVQAGWVYPGGRAIETDGGYKVTGRWIFGSGIKHADVIGAGCLIYEHGSPRLDEGRPEWIVVLGKQGDFEIEDNWDTTGLHGTGSHNYHVKGGFFPRAHSFSFRQPAQRAGLLWQRNDTFLRKMAAVPLGVCRSALDFTHGYLKERQDFNTRTPLRNSPIVQHKLAECEMKHNAARAYLYRTLERQWQCLENGEVPDERLRADVWLSRVSAFRTSREVILALYDLVGGPAIRRGETPIERAMRDSLTWCQHLVGKESGYEAVGNLLLNGNVAEGFPML</sequence>
<dbReference type="Pfam" id="PF08028">
    <property type="entry name" value="Acyl-CoA_dh_2"/>
    <property type="match status" value="1"/>
</dbReference>
<dbReference type="PANTHER" id="PTHR43884">
    <property type="entry name" value="ACYL-COA DEHYDROGENASE"/>
    <property type="match status" value="1"/>
</dbReference>
<dbReference type="Gene3D" id="1.10.540.10">
    <property type="entry name" value="Acyl-CoA dehydrogenase/oxidase, N-terminal domain"/>
    <property type="match status" value="1"/>
</dbReference>
<proteinExistence type="predicted"/>
<gene>
    <name evidence="4" type="ORF">E1742_21230</name>
</gene>
<dbReference type="EMBL" id="CP038026">
    <property type="protein sequence ID" value="QBQ38416.1"/>
    <property type="molecule type" value="Genomic_DNA"/>
</dbReference>
<reference evidence="4 5" key="1">
    <citation type="submission" date="2019-03" db="EMBL/GenBank/DDBJ databases">
        <title>Draft Genome Sequences of Six Type Strains of the Genus Massilia.</title>
        <authorList>
            <person name="Miess H."/>
            <person name="Frediansyhah A."/>
            <person name="Gross H."/>
        </authorList>
    </citation>
    <scope>NUCLEOTIDE SEQUENCE [LARGE SCALE GENOMIC DNA]</scope>
    <source>
        <strain evidence="4 5">DSM 17505</strain>
    </source>
</reference>
<dbReference type="SUPFAM" id="SSF47203">
    <property type="entry name" value="Acyl-CoA dehydrogenase C-terminal domain-like"/>
    <property type="match status" value="1"/>
</dbReference>
<feature type="domain" description="Acyl-CoA dehydrogenase C-terminal" evidence="3">
    <location>
        <begin position="259"/>
        <end position="388"/>
    </location>
</feature>